<proteinExistence type="predicted"/>
<organism evidence="1 2">
    <name type="scientific">Ancylostoma ceylanicum</name>
    <dbReference type="NCBI Taxonomy" id="53326"/>
    <lineage>
        <taxon>Eukaryota</taxon>
        <taxon>Metazoa</taxon>
        <taxon>Ecdysozoa</taxon>
        <taxon>Nematoda</taxon>
        <taxon>Chromadorea</taxon>
        <taxon>Rhabditida</taxon>
        <taxon>Rhabditina</taxon>
        <taxon>Rhabditomorpha</taxon>
        <taxon>Strongyloidea</taxon>
        <taxon>Ancylostomatidae</taxon>
        <taxon>Ancylostomatinae</taxon>
        <taxon>Ancylostoma</taxon>
    </lineage>
</organism>
<dbReference type="Proteomes" id="UP000024635">
    <property type="component" value="Unassembled WGS sequence"/>
</dbReference>
<keyword evidence="2" id="KW-1185">Reference proteome</keyword>
<gene>
    <name evidence="1" type="primary">Acey_s0103.g3562</name>
    <name evidence="1" type="ORF">Y032_0103g3562</name>
</gene>
<accession>A0A016TG61</accession>
<comment type="caution">
    <text evidence="1">The sequence shown here is derived from an EMBL/GenBank/DDBJ whole genome shotgun (WGS) entry which is preliminary data.</text>
</comment>
<dbReference type="AlphaFoldDB" id="A0A016TG61"/>
<protein>
    <submittedName>
        <fullName evidence="1">Uncharacterized protein</fullName>
    </submittedName>
</protein>
<sequence>MLGVFVTLSFLAVIIQTFPFRIIMFEHSRVVAFLLARFGPGDGSCANRDERKMAEAFGRILFEASYSEVPCSNLSNFTSTT</sequence>
<dbReference type="EMBL" id="JARK01001439">
    <property type="protein sequence ID" value="EYC01959.1"/>
    <property type="molecule type" value="Genomic_DNA"/>
</dbReference>
<reference evidence="2" key="1">
    <citation type="journal article" date="2015" name="Nat. Genet.">
        <title>The genome and transcriptome of the zoonotic hookworm Ancylostoma ceylanicum identify infection-specific gene families.</title>
        <authorList>
            <person name="Schwarz E.M."/>
            <person name="Hu Y."/>
            <person name="Antoshechkin I."/>
            <person name="Miller M.M."/>
            <person name="Sternberg P.W."/>
            <person name="Aroian R.V."/>
        </authorList>
    </citation>
    <scope>NUCLEOTIDE SEQUENCE</scope>
    <source>
        <strain evidence="2">HY135</strain>
    </source>
</reference>
<evidence type="ECO:0000313" key="1">
    <source>
        <dbReference type="EMBL" id="EYC01959.1"/>
    </source>
</evidence>
<name>A0A016TG61_9BILA</name>
<evidence type="ECO:0000313" key="2">
    <source>
        <dbReference type="Proteomes" id="UP000024635"/>
    </source>
</evidence>